<dbReference type="SUPFAM" id="SSF51905">
    <property type="entry name" value="FAD/NAD(P)-binding domain"/>
    <property type="match status" value="1"/>
</dbReference>
<evidence type="ECO:0000256" key="6">
    <source>
        <dbReference type="ARBA" id="ARBA00023098"/>
    </source>
</evidence>
<dbReference type="OrthoDB" id="260519at2759"/>
<dbReference type="InterPro" id="IPR036400">
    <property type="entry name" value="Cyt_B5-like_heme/steroid_sf"/>
</dbReference>
<keyword evidence="3" id="KW-0256">Endoplasmic reticulum</keyword>
<keyword evidence="7" id="KW-0472">Membrane</keyword>
<protein>
    <recommendedName>
        <fullName evidence="9">Cytochrome b5 heme-binding domain-containing protein</fullName>
    </recommendedName>
</protein>
<comment type="caution">
    <text evidence="10">The sequence shown here is derived from an EMBL/GenBank/DDBJ whole genome shotgun (WGS) entry which is preliminary data.</text>
</comment>
<gene>
    <name evidence="10" type="ORF">PECAL_1P13010</name>
</gene>
<dbReference type="GO" id="GO:0080132">
    <property type="term" value="F:fatty acid 2-hydroxylase activity"/>
    <property type="evidence" value="ECO:0007669"/>
    <property type="project" value="InterPro"/>
</dbReference>
<evidence type="ECO:0000256" key="1">
    <source>
        <dbReference type="ARBA" id="ARBA00004477"/>
    </source>
</evidence>
<evidence type="ECO:0000256" key="2">
    <source>
        <dbReference type="ARBA" id="ARBA00022692"/>
    </source>
</evidence>
<evidence type="ECO:0000256" key="4">
    <source>
        <dbReference type="ARBA" id="ARBA00022989"/>
    </source>
</evidence>
<keyword evidence="2" id="KW-0812">Transmembrane</keyword>
<evidence type="ECO:0000256" key="3">
    <source>
        <dbReference type="ARBA" id="ARBA00022824"/>
    </source>
</evidence>
<dbReference type="Pfam" id="PF13450">
    <property type="entry name" value="NAD_binding_8"/>
    <property type="match status" value="1"/>
</dbReference>
<dbReference type="Proteomes" id="UP000789595">
    <property type="component" value="Unassembled WGS sequence"/>
</dbReference>
<dbReference type="AlphaFoldDB" id="A0A8J2S7V8"/>
<reference evidence="10" key="1">
    <citation type="submission" date="2021-11" db="EMBL/GenBank/DDBJ databases">
        <authorList>
            <consortium name="Genoscope - CEA"/>
            <person name="William W."/>
        </authorList>
    </citation>
    <scope>NUCLEOTIDE SEQUENCE</scope>
</reference>
<dbReference type="PROSITE" id="PS50255">
    <property type="entry name" value="CYTOCHROME_B5_2"/>
    <property type="match status" value="1"/>
</dbReference>
<keyword evidence="6" id="KW-0443">Lipid metabolism</keyword>
<dbReference type="PANTHER" id="PTHR12863">
    <property type="entry name" value="FATTY ACID HYDROXYLASE"/>
    <property type="match status" value="1"/>
</dbReference>
<dbReference type="EMBL" id="CAKKNE010000001">
    <property type="protein sequence ID" value="CAH0364911.1"/>
    <property type="molecule type" value="Genomic_DNA"/>
</dbReference>
<evidence type="ECO:0000313" key="10">
    <source>
        <dbReference type="EMBL" id="CAH0364911.1"/>
    </source>
</evidence>
<dbReference type="Pfam" id="PF00173">
    <property type="entry name" value="Cyt-b5"/>
    <property type="match status" value="1"/>
</dbReference>
<keyword evidence="11" id="KW-1185">Reference proteome</keyword>
<dbReference type="GO" id="GO:0006631">
    <property type="term" value="P:fatty acid metabolic process"/>
    <property type="evidence" value="ECO:0007669"/>
    <property type="project" value="TreeGrafter"/>
</dbReference>
<evidence type="ECO:0000313" key="11">
    <source>
        <dbReference type="Proteomes" id="UP000789595"/>
    </source>
</evidence>
<dbReference type="InterPro" id="IPR014430">
    <property type="entry name" value="Scs7"/>
</dbReference>
<dbReference type="SUPFAM" id="SSF55856">
    <property type="entry name" value="Cytochrome b5-like heme/steroid binding domain"/>
    <property type="match status" value="1"/>
</dbReference>
<dbReference type="Gene3D" id="3.50.50.60">
    <property type="entry name" value="FAD/NAD(P)-binding domain"/>
    <property type="match status" value="1"/>
</dbReference>
<evidence type="ECO:0000256" key="5">
    <source>
        <dbReference type="ARBA" id="ARBA00023002"/>
    </source>
</evidence>
<evidence type="ECO:0000256" key="8">
    <source>
        <dbReference type="SAM" id="MobiDB-lite"/>
    </source>
</evidence>
<feature type="compositionally biased region" description="Polar residues" evidence="8">
    <location>
        <begin position="8"/>
        <end position="18"/>
    </location>
</feature>
<evidence type="ECO:0000259" key="9">
    <source>
        <dbReference type="PROSITE" id="PS50255"/>
    </source>
</evidence>
<name>A0A8J2S7V8_9STRA</name>
<keyword evidence="5" id="KW-0560">Oxidoreductase</keyword>
<accession>A0A8J2S7V8</accession>
<organism evidence="10 11">
    <name type="scientific">Pelagomonas calceolata</name>
    <dbReference type="NCBI Taxonomy" id="35677"/>
    <lineage>
        <taxon>Eukaryota</taxon>
        <taxon>Sar</taxon>
        <taxon>Stramenopiles</taxon>
        <taxon>Ochrophyta</taxon>
        <taxon>Pelagophyceae</taxon>
        <taxon>Pelagomonadales</taxon>
        <taxon>Pelagomonadaceae</taxon>
        <taxon>Pelagomonas</taxon>
    </lineage>
</organism>
<keyword evidence="4" id="KW-1133">Transmembrane helix</keyword>
<dbReference type="GO" id="GO:0005789">
    <property type="term" value="C:endoplasmic reticulum membrane"/>
    <property type="evidence" value="ECO:0007669"/>
    <property type="project" value="UniProtKB-SubCell"/>
</dbReference>
<feature type="domain" description="Cytochrome b5 heme-binding" evidence="9">
    <location>
        <begin position="99"/>
        <end position="185"/>
    </location>
</feature>
<sequence length="793" mass="87651">MMRASLRRISTTRPQARPSSAWARPQRPHTAMAAGAAGFVAGALGAHQLARSDAVVSFDDMDRHTKAEKSKKLKTKQEHPTHSALDGGRVTVEVDEEDLDLMTLDEVEASRATLAHDGGDGQLLCTYDGIVYDVTSFADAHPGGRELLLTASGMDLKHFFENYTVHGHSDKAANWLSPLAVGKLTPEDALEAQRRSTPENHVRRRLARLRASRRRLLAIACSLPAAIAVRKFISFVGNYVSSSVAKWLARRIPFLTVPGYSKGAEPLPQGTKRGTVAVVGGGIAGCGAAWMLARDGFDVVLYEARPATSGNARTFDWVDDVWRKTSTTNVDEEGRVKSCVSVTAWPSLLYKNYTALLKHLNVETCAMPLSWFLNSKVPGYEGTLWGADPNSDNEFNTLRDVFRDDFRAYERAEYFARRCTDFFCLAWAPWKRGDSRSMYTNHTGLGLLNPLNVVPLYTVFRAFGGTDAWWDIVFTPYYTASFLVDELRPFPAVFGPIIEAQIPLNPTPENSWHGASDRAERDCVLTTCVTWKDAGAGIRGVFAKLVEGVDVRVDTRVLQVQLLEDGRHKVVDEHDDAIIADRVIFACPSAAAATMIKKPRTYLENAILSTVVYADDHHPATGHMHAVMHSDSSVVDEKYRAEFLRRGSNYVEVTQLQDKSINIENQYNFGVQTPGPGVAGLELDEKPVMLISHALGEGKKIDSALVRGGGNHSRAHPLYSGWNVMAQLSLRLCQGRDGLYYCSNWTTPGNCHDMSLLSGFLCAHAIGAEYPFPDEREAQKDFHRLNDLMGVFD</sequence>
<feature type="region of interest" description="Disordered" evidence="8">
    <location>
        <begin position="1"/>
        <end position="28"/>
    </location>
</feature>
<dbReference type="SMART" id="SM01117">
    <property type="entry name" value="Cyt-b5"/>
    <property type="match status" value="1"/>
</dbReference>
<proteinExistence type="predicted"/>
<dbReference type="InterPro" id="IPR001199">
    <property type="entry name" value="Cyt_B5-like_heme/steroid-bd"/>
</dbReference>
<dbReference type="PANTHER" id="PTHR12863:SF1">
    <property type="entry name" value="FATTY ACID 2-HYDROXYLASE"/>
    <property type="match status" value="1"/>
</dbReference>
<dbReference type="Gene3D" id="3.10.120.10">
    <property type="entry name" value="Cytochrome b5-like heme/steroid binding domain"/>
    <property type="match status" value="1"/>
</dbReference>
<dbReference type="InterPro" id="IPR036188">
    <property type="entry name" value="FAD/NAD-bd_sf"/>
</dbReference>
<comment type="subcellular location">
    <subcellularLocation>
        <location evidence="1">Endoplasmic reticulum membrane</location>
        <topology evidence="1">Multi-pass membrane protein</topology>
    </subcellularLocation>
</comment>
<evidence type="ECO:0000256" key="7">
    <source>
        <dbReference type="ARBA" id="ARBA00023136"/>
    </source>
</evidence>